<gene>
    <name evidence="5" type="ORF">FJZ00_01010</name>
</gene>
<dbReference type="GO" id="GO:0005886">
    <property type="term" value="C:plasma membrane"/>
    <property type="evidence" value="ECO:0007669"/>
    <property type="project" value="TreeGrafter"/>
</dbReference>
<dbReference type="AlphaFoldDB" id="A0A937X3R6"/>
<dbReference type="GO" id="GO:0042941">
    <property type="term" value="P:D-alanine transmembrane transport"/>
    <property type="evidence" value="ECO:0007669"/>
    <property type="project" value="TreeGrafter"/>
</dbReference>
<organism evidence="5 6">
    <name type="scientific">Candidatus Tanganyikabacteria bacterium</name>
    <dbReference type="NCBI Taxonomy" id="2961651"/>
    <lineage>
        <taxon>Bacteria</taxon>
        <taxon>Bacillati</taxon>
        <taxon>Candidatus Sericytochromatia</taxon>
        <taxon>Candidatus Tanganyikabacteria</taxon>
    </lineage>
</organism>
<proteinExistence type="predicted"/>
<dbReference type="GO" id="GO:1903806">
    <property type="term" value="P:L-isoleucine import across plasma membrane"/>
    <property type="evidence" value="ECO:0007669"/>
    <property type="project" value="TreeGrafter"/>
</dbReference>
<keyword evidence="2" id="KW-0547">Nucleotide-binding</keyword>
<dbReference type="PANTHER" id="PTHR45772:SF7">
    <property type="entry name" value="AMINO ACID ABC TRANSPORTER ATP-BINDING PROTEIN"/>
    <property type="match status" value="1"/>
</dbReference>
<dbReference type="Proteomes" id="UP000703893">
    <property type="component" value="Unassembled WGS sequence"/>
</dbReference>
<dbReference type="Gene3D" id="3.40.50.300">
    <property type="entry name" value="P-loop containing nucleotide triphosphate hydrolases"/>
    <property type="match status" value="1"/>
</dbReference>
<dbReference type="GO" id="GO:0016887">
    <property type="term" value="F:ATP hydrolysis activity"/>
    <property type="evidence" value="ECO:0007669"/>
    <property type="project" value="InterPro"/>
</dbReference>
<evidence type="ECO:0000313" key="6">
    <source>
        <dbReference type="Proteomes" id="UP000703893"/>
    </source>
</evidence>
<dbReference type="EMBL" id="VGJX01000030">
    <property type="protein sequence ID" value="MBM3273702.1"/>
    <property type="molecule type" value="Genomic_DNA"/>
</dbReference>
<dbReference type="GO" id="GO:0005304">
    <property type="term" value="F:L-valine transmembrane transporter activity"/>
    <property type="evidence" value="ECO:0007669"/>
    <property type="project" value="TreeGrafter"/>
</dbReference>
<keyword evidence="3 5" id="KW-0067">ATP-binding</keyword>
<dbReference type="InterPro" id="IPR032823">
    <property type="entry name" value="BCA_ABC_TP_C"/>
</dbReference>
<evidence type="ECO:0000256" key="1">
    <source>
        <dbReference type="ARBA" id="ARBA00022448"/>
    </source>
</evidence>
<name>A0A937X3R6_9BACT</name>
<dbReference type="GO" id="GO:0015192">
    <property type="term" value="F:L-phenylalanine transmembrane transporter activity"/>
    <property type="evidence" value="ECO:0007669"/>
    <property type="project" value="TreeGrafter"/>
</dbReference>
<dbReference type="PANTHER" id="PTHR45772">
    <property type="entry name" value="CONSERVED COMPONENT OF ABC TRANSPORTER FOR NATURAL AMINO ACIDS-RELATED"/>
    <property type="match status" value="1"/>
</dbReference>
<dbReference type="InterPro" id="IPR051120">
    <property type="entry name" value="ABC_AA/LPS_Transport"/>
</dbReference>
<dbReference type="CDD" id="cd03219">
    <property type="entry name" value="ABC_Mj1267_LivG_branched"/>
    <property type="match status" value="1"/>
</dbReference>
<reference evidence="5 6" key="1">
    <citation type="submission" date="2019-03" db="EMBL/GenBank/DDBJ databases">
        <title>Lake Tanganyika Metagenome-Assembled Genomes (MAGs).</title>
        <authorList>
            <person name="Tran P."/>
        </authorList>
    </citation>
    <scope>NUCLEOTIDE SEQUENCE [LARGE SCALE GENOMIC DNA]</scope>
    <source>
        <strain evidence="5">K_DeepCast_65m_m2_236</strain>
    </source>
</reference>
<evidence type="ECO:0000313" key="5">
    <source>
        <dbReference type="EMBL" id="MBM3273702.1"/>
    </source>
</evidence>
<evidence type="ECO:0000259" key="4">
    <source>
        <dbReference type="PROSITE" id="PS50893"/>
    </source>
</evidence>
<accession>A0A937X3R6</accession>
<dbReference type="Pfam" id="PF12399">
    <property type="entry name" value="BCA_ABC_TP_C"/>
    <property type="match status" value="1"/>
</dbReference>
<evidence type="ECO:0000256" key="3">
    <source>
        <dbReference type="ARBA" id="ARBA00022840"/>
    </source>
</evidence>
<feature type="domain" description="ABC transporter" evidence="4">
    <location>
        <begin position="12"/>
        <end position="235"/>
    </location>
</feature>
<comment type="caution">
    <text evidence="5">The sequence shown here is derived from an EMBL/GenBank/DDBJ whole genome shotgun (WGS) entry which is preliminary data.</text>
</comment>
<dbReference type="GO" id="GO:0015808">
    <property type="term" value="P:L-alanine transport"/>
    <property type="evidence" value="ECO:0007669"/>
    <property type="project" value="TreeGrafter"/>
</dbReference>
<evidence type="ECO:0000256" key="2">
    <source>
        <dbReference type="ARBA" id="ARBA00022741"/>
    </source>
</evidence>
<dbReference type="SMART" id="SM00382">
    <property type="entry name" value="AAA"/>
    <property type="match status" value="1"/>
</dbReference>
<protein>
    <submittedName>
        <fullName evidence="5">ABC transporter ATP-binding protein</fullName>
    </submittedName>
</protein>
<dbReference type="PROSITE" id="PS50893">
    <property type="entry name" value="ABC_TRANSPORTER_2"/>
    <property type="match status" value="1"/>
</dbReference>
<dbReference type="SUPFAM" id="SSF52540">
    <property type="entry name" value="P-loop containing nucleoside triphosphate hydrolases"/>
    <property type="match status" value="1"/>
</dbReference>
<sequence>MEQRVPQASPLLKLDRVTMRFGGLTAVNTLELAVFPGQIFSLIGPNGAGKTTAFNVMTGVYTPTEGVVAFKGKPISGHKPWEIAKLGMARTFQNIRLFGGASVWENVAIAGALRTHASYVDFVGLADRRNDLARNLPYGQQRRLEIARALATKPDLLLLDEPAAGMNPQETEDLMALIHRIRDRGVTVVLIEHDMGLVMRISDRIACMNFGSKIADGTPAEIQANAAVVQAYLGEGD</sequence>
<dbReference type="InterPro" id="IPR003439">
    <property type="entry name" value="ABC_transporter-like_ATP-bd"/>
</dbReference>
<keyword evidence="1" id="KW-0813">Transport</keyword>
<dbReference type="InterPro" id="IPR003593">
    <property type="entry name" value="AAA+_ATPase"/>
</dbReference>
<dbReference type="GO" id="GO:1903805">
    <property type="term" value="P:L-valine import across plasma membrane"/>
    <property type="evidence" value="ECO:0007669"/>
    <property type="project" value="TreeGrafter"/>
</dbReference>
<dbReference type="InterPro" id="IPR027417">
    <property type="entry name" value="P-loop_NTPase"/>
</dbReference>
<dbReference type="GO" id="GO:0005524">
    <property type="term" value="F:ATP binding"/>
    <property type="evidence" value="ECO:0007669"/>
    <property type="project" value="UniProtKB-KW"/>
</dbReference>
<dbReference type="GO" id="GO:0015188">
    <property type="term" value="F:L-isoleucine transmembrane transporter activity"/>
    <property type="evidence" value="ECO:0007669"/>
    <property type="project" value="TreeGrafter"/>
</dbReference>
<dbReference type="Pfam" id="PF00005">
    <property type="entry name" value="ABC_tran"/>
    <property type="match status" value="1"/>
</dbReference>